<keyword evidence="3 6" id="KW-1133">Transmembrane helix</keyword>
<feature type="transmembrane region" description="Helical" evidence="6">
    <location>
        <begin position="487"/>
        <end position="508"/>
    </location>
</feature>
<feature type="signal peptide" evidence="7">
    <location>
        <begin position="1"/>
        <end position="19"/>
    </location>
</feature>
<feature type="transmembrane region" description="Helical" evidence="6">
    <location>
        <begin position="433"/>
        <end position="453"/>
    </location>
</feature>
<organism evidence="8 9">
    <name type="scientific">Nonomuraea dietziae</name>
    <dbReference type="NCBI Taxonomy" id="65515"/>
    <lineage>
        <taxon>Bacteria</taxon>
        <taxon>Bacillati</taxon>
        <taxon>Actinomycetota</taxon>
        <taxon>Actinomycetes</taxon>
        <taxon>Streptosporangiales</taxon>
        <taxon>Streptosporangiaceae</taxon>
        <taxon>Nonomuraea</taxon>
    </lineage>
</organism>
<keyword evidence="9" id="KW-1185">Reference proteome</keyword>
<dbReference type="GO" id="GO:0016020">
    <property type="term" value="C:membrane"/>
    <property type="evidence" value="ECO:0007669"/>
    <property type="project" value="UniProtKB-SubCell"/>
</dbReference>
<reference evidence="8 9" key="1">
    <citation type="submission" date="2020-08" db="EMBL/GenBank/DDBJ databases">
        <title>Sequencing the genomes of 1000 actinobacteria strains.</title>
        <authorList>
            <person name="Klenk H.-P."/>
        </authorList>
    </citation>
    <scope>NUCLEOTIDE SEQUENCE [LARGE SCALE GENOMIC DNA]</scope>
    <source>
        <strain evidence="8 9">DSM 44320</strain>
    </source>
</reference>
<sequence>MKALLAAGLVILVGATACGGGEGTAGGAKQDDGTVTLDWEMWAGSEEEKAQLDHVAQLVTQQHPNIRIKLRTAPFNAYFTKLQTEFAAGKQACVVSMQSLRLGAYADLLEPLTAPEGFAPASLDALKMDGKQLALPYDLSPMLLYYNKDAFAKAGVAEPKAGWTIADFEKAAKALSTGGKFGFGMSFSDLHTLSLLLSYNGARPVTDEVKLQMDSQPMVDAVTWYAGLGAGKSASVPAGSAEAGWGETQFINGNAMMAVDGSWNIGSTIKDAKFKVGIAPLPAGARRVEDLRGQLRVRRGQGLRVQGGGDQGGLRAQRQGGPGLPRGPGPRLPRQDRAAAGLRGLPGEAEPGQGRRRAGRDVLGQGGAGRRRAAVHHQELGRREQAHGPAPAAGLHRRAERQGVAHHDPAAGGARAVRSREEWSALGFATPSVLGLGLFTLFPVGMAVVMSFFDWPMLGESEFVGLENFRYLFGEDPDFLSSLRNTFVFTGLYVPLNILVALGLAFWISNSRW</sequence>
<feature type="compositionally biased region" description="Basic and acidic residues" evidence="5">
    <location>
        <begin position="376"/>
        <end position="386"/>
    </location>
</feature>
<dbReference type="RefSeq" id="WP_221241023.1">
    <property type="nucleotide sequence ID" value="NZ_JACIBV010000001.1"/>
</dbReference>
<dbReference type="SUPFAM" id="SSF161098">
    <property type="entry name" value="MetI-like"/>
    <property type="match status" value="1"/>
</dbReference>
<dbReference type="InterPro" id="IPR050490">
    <property type="entry name" value="Bact_solute-bd_prot1"/>
</dbReference>
<dbReference type="EMBL" id="JACIBV010000001">
    <property type="protein sequence ID" value="MBB3725978.1"/>
    <property type="molecule type" value="Genomic_DNA"/>
</dbReference>
<feature type="region of interest" description="Disordered" evidence="5">
    <location>
        <begin position="299"/>
        <end position="412"/>
    </location>
</feature>
<accession>A0A7W5Y9L2</accession>
<evidence type="ECO:0000313" key="8">
    <source>
        <dbReference type="EMBL" id="MBB3725978.1"/>
    </source>
</evidence>
<evidence type="ECO:0000256" key="6">
    <source>
        <dbReference type="SAM" id="Phobius"/>
    </source>
</evidence>
<evidence type="ECO:0000313" key="9">
    <source>
        <dbReference type="Proteomes" id="UP000579945"/>
    </source>
</evidence>
<feature type="chain" id="PRO_5039303025" evidence="7">
    <location>
        <begin position="20"/>
        <end position="513"/>
    </location>
</feature>
<keyword evidence="7" id="KW-0732">Signal</keyword>
<dbReference type="Gene3D" id="1.10.3720.10">
    <property type="entry name" value="MetI-like"/>
    <property type="match status" value="1"/>
</dbReference>
<protein>
    <submittedName>
        <fullName evidence="8">Uncharacterized protein</fullName>
    </submittedName>
</protein>
<dbReference type="PROSITE" id="PS51257">
    <property type="entry name" value="PROKAR_LIPOPROTEIN"/>
    <property type="match status" value="1"/>
</dbReference>
<dbReference type="SUPFAM" id="SSF53850">
    <property type="entry name" value="Periplasmic binding protein-like II"/>
    <property type="match status" value="1"/>
</dbReference>
<dbReference type="Gene3D" id="3.40.190.10">
    <property type="entry name" value="Periplasmic binding protein-like II"/>
    <property type="match status" value="1"/>
</dbReference>
<evidence type="ECO:0000256" key="5">
    <source>
        <dbReference type="SAM" id="MobiDB-lite"/>
    </source>
</evidence>
<dbReference type="PANTHER" id="PTHR43649:SF12">
    <property type="entry name" value="DIACETYLCHITOBIOSE BINDING PROTEIN DASA"/>
    <property type="match status" value="1"/>
</dbReference>
<evidence type="ECO:0000256" key="7">
    <source>
        <dbReference type="SAM" id="SignalP"/>
    </source>
</evidence>
<keyword evidence="2 6" id="KW-0812">Transmembrane</keyword>
<evidence type="ECO:0000256" key="4">
    <source>
        <dbReference type="ARBA" id="ARBA00023136"/>
    </source>
</evidence>
<name>A0A7W5Y9L2_9ACTN</name>
<dbReference type="InterPro" id="IPR006059">
    <property type="entry name" value="SBP"/>
</dbReference>
<evidence type="ECO:0000256" key="2">
    <source>
        <dbReference type="ARBA" id="ARBA00022692"/>
    </source>
</evidence>
<dbReference type="GeneID" id="95396011"/>
<gene>
    <name evidence="8" type="ORF">FHR33_001838</name>
</gene>
<feature type="compositionally biased region" description="Basic and acidic residues" evidence="5">
    <location>
        <begin position="400"/>
        <end position="409"/>
    </location>
</feature>
<dbReference type="InterPro" id="IPR035906">
    <property type="entry name" value="MetI-like_sf"/>
</dbReference>
<dbReference type="Pfam" id="PF13416">
    <property type="entry name" value="SBP_bac_8"/>
    <property type="match status" value="1"/>
</dbReference>
<proteinExistence type="predicted"/>
<dbReference type="PANTHER" id="PTHR43649">
    <property type="entry name" value="ARABINOSE-BINDING PROTEIN-RELATED"/>
    <property type="match status" value="1"/>
</dbReference>
<comment type="caution">
    <text evidence="8">The sequence shown here is derived from an EMBL/GenBank/DDBJ whole genome shotgun (WGS) entry which is preliminary data.</text>
</comment>
<keyword evidence="4 6" id="KW-0472">Membrane</keyword>
<evidence type="ECO:0000256" key="3">
    <source>
        <dbReference type="ARBA" id="ARBA00022989"/>
    </source>
</evidence>
<comment type="subcellular location">
    <subcellularLocation>
        <location evidence="1">Membrane</location>
        <topology evidence="1">Multi-pass membrane protein</topology>
    </subcellularLocation>
</comment>
<evidence type="ECO:0000256" key="1">
    <source>
        <dbReference type="ARBA" id="ARBA00004141"/>
    </source>
</evidence>
<dbReference type="Proteomes" id="UP000579945">
    <property type="component" value="Unassembled WGS sequence"/>
</dbReference>
<dbReference type="AlphaFoldDB" id="A0A7W5Y9L2"/>